<comment type="caution">
    <text evidence="3">The sequence shown here is derived from an EMBL/GenBank/DDBJ whole genome shotgun (WGS) entry which is preliminary data.</text>
</comment>
<dbReference type="EMBL" id="JAFIRN010000001">
    <property type="protein sequence ID" value="KAG5855990.1"/>
    <property type="molecule type" value="Genomic_DNA"/>
</dbReference>
<sequence length="151" mass="15691">MRQSQGDMPTLLCVSTNTLGSSSLQLHVPSPQQHSGFSITSLLIGAAAGAGAMAIICLITKAIQKQGVPPAAEEPVYANHTVATAQHRDPQLGGTDPQTPPRAEGQNRAELEAMHYASIKHSPRPVETQGQDACDGAAGRGADVIYSQVAL</sequence>
<evidence type="ECO:0000256" key="1">
    <source>
        <dbReference type="SAM" id="MobiDB-lite"/>
    </source>
</evidence>
<keyword evidence="2" id="KW-1133">Transmembrane helix</keyword>
<name>A0A9D3S5S5_ANGAN</name>
<proteinExistence type="predicted"/>
<organism evidence="3 4">
    <name type="scientific">Anguilla anguilla</name>
    <name type="common">European freshwater eel</name>
    <name type="synonym">Muraena anguilla</name>
    <dbReference type="NCBI Taxonomy" id="7936"/>
    <lineage>
        <taxon>Eukaryota</taxon>
        <taxon>Metazoa</taxon>
        <taxon>Chordata</taxon>
        <taxon>Craniata</taxon>
        <taxon>Vertebrata</taxon>
        <taxon>Euteleostomi</taxon>
        <taxon>Actinopterygii</taxon>
        <taxon>Neopterygii</taxon>
        <taxon>Teleostei</taxon>
        <taxon>Anguilliformes</taxon>
        <taxon>Anguillidae</taxon>
        <taxon>Anguilla</taxon>
    </lineage>
</organism>
<feature type="region of interest" description="Disordered" evidence="1">
    <location>
        <begin position="81"/>
        <end position="108"/>
    </location>
</feature>
<evidence type="ECO:0000313" key="3">
    <source>
        <dbReference type="EMBL" id="KAG5855990.1"/>
    </source>
</evidence>
<keyword evidence="2" id="KW-0812">Transmembrane</keyword>
<protein>
    <submittedName>
        <fullName evidence="3">Uncharacterized protein</fullName>
    </submittedName>
</protein>
<keyword evidence="4" id="KW-1185">Reference proteome</keyword>
<keyword evidence="2" id="KW-0472">Membrane</keyword>
<feature type="transmembrane region" description="Helical" evidence="2">
    <location>
        <begin position="37"/>
        <end position="59"/>
    </location>
</feature>
<reference evidence="3" key="1">
    <citation type="submission" date="2021-01" db="EMBL/GenBank/DDBJ databases">
        <title>A chromosome-scale assembly of European eel, Anguilla anguilla.</title>
        <authorList>
            <person name="Henkel C."/>
            <person name="Jong-Raadsen S.A."/>
            <person name="Dufour S."/>
            <person name="Weltzien F.-A."/>
            <person name="Palstra A.P."/>
            <person name="Pelster B."/>
            <person name="Spaink H.P."/>
            <person name="Van Den Thillart G.E."/>
            <person name="Jansen H."/>
            <person name="Zahm M."/>
            <person name="Klopp C."/>
            <person name="Cedric C."/>
            <person name="Louis A."/>
            <person name="Berthelot C."/>
            <person name="Parey E."/>
            <person name="Roest Crollius H."/>
            <person name="Montfort J."/>
            <person name="Robinson-Rechavi M."/>
            <person name="Bucao C."/>
            <person name="Bouchez O."/>
            <person name="Gislard M."/>
            <person name="Lluch J."/>
            <person name="Milhes M."/>
            <person name="Lampietro C."/>
            <person name="Lopez Roques C."/>
            <person name="Donnadieu C."/>
            <person name="Braasch I."/>
            <person name="Desvignes T."/>
            <person name="Postlethwait J."/>
            <person name="Bobe J."/>
            <person name="Guiguen Y."/>
            <person name="Dirks R."/>
        </authorList>
    </citation>
    <scope>NUCLEOTIDE SEQUENCE</scope>
    <source>
        <strain evidence="3">Tag_6206</strain>
        <tissue evidence="3">Liver</tissue>
    </source>
</reference>
<dbReference type="Proteomes" id="UP001044222">
    <property type="component" value="Unassembled WGS sequence"/>
</dbReference>
<dbReference type="AlphaFoldDB" id="A0A9D3S5S5"/>
<accession>A0A9D3S5S5</accession>
<evidence type="ECO:0000256" key="2">
    <source>
        <dbReference type="SAM" id="Phobius"/>
    </source>
</evidence>
<evidence type="ECO:0000313" key="4">
    <source>
        <dbReference type="Proteomes" id="UP001044222"/>
    </source>
</evidence>
<gene>
    <name evidence="3" type="ORF">ANANG_G00002950</name>
</gene>